<dbReference type="SMART" id="SM01080">
    <property type="entry name" value="CHASE2"/>
    <property type="match status" value="1"/>
</dbReference>
<dbReference type="Pfam" id="PF05226">
    <property type="entry name" value="CHASE2"/>
    <property type="match status" value="1"/>
</dbReference>
<evidence type="ECO:0000259" key="2">
    <source>
        <dbReference type="PROSITE" id="PS51832"/>
    </source>
</evidence>
<feature type="transmembrane region" description="Helical" evidence="1">
    <location>
        <begin position="359"/>
        <end position="380"/>
    </location>
</feature>
<feature type="domain" description="HD-GYP" evidence="2">
    <location>
        <begin position="449"/>
        <end position="659"/>
    </location>
</feature>
<reference evidence="3 4" key="1">
    <citation type="submission" date="2023-04" db="EMBL/GenBank/DDBJ databases">
        <title>Luteimonas sp. M1R5S18.</title>
        <authorList>
            <person name="Sun J.-Q."/>
        </authorList>
    </citation>
    <scope>NUCLEOTIDE SEQUENCE [LARGE SCALE GENOMIC DNA]</scope>
    <source>
        <strain evidence="3 4">M1R5S18</strain>
    </source>
</reference>
<dbReference type="PROSITE" id="PS51832">
    <property type="entry name" value="HD_GYP"/>
    <property type="match status" value="1"/>
</dbReference>
<dbReference type="PANTHER" id="PTHR45228">
    <property type="entry name" value="CYCLIC DI-GMP PHOSPHODIESTERASE TM_0186-RELATED"/>
    <property type="match status" value="1"/>
</dbReference>
<dbReference type="SUPFAM" id="SSF109604">
    <property type="entry name" value="HD-domain/PDEase-like"/>
    <property type="match status" value="1"/>
</dbReference>
<dbReference type="SMART" id="SM00471">
    <property type="entry name" value="HDc"/>
    <property type="match status" value="1"/>
</dbReference>
<comment type="caution">
    <text evidence="3">The sequence shown here is derived from an EMBL/GenBank/DDBJ whole genome shotgun (WGS) entry which is preliminary data.</text>
</comment>
<keyword evidence="1" id="KW-1133">Transmembrane helix</keyword>
<dbReference type="PANTHER" id="PTHR45228:SF5">
    <property type="entry name" value="CYCLIC DI-GMP PHOSPHODIESTERASE VC_1348-RELATED"/>
    <property type="match status" value="1"/>
</dbReference>
<evidence type="ECO:0000313" key="4">
    <source>
        <dbReference type="Proteomes" id="UP001156831"/>
    </source>
</evidence>
<dbReference type="InterPro" id="IPR037522">
    <property type="entry name" value="HD_GYP_dom"/>
</dbReference>
<dbReference type="InterPro" id="IPR003607">
    <property type="entry name" value="HD/PDEase_dom"/>
</dbReference>
<dbReference type="InterPro" id="IPR007890">
    <property type="entry name" value="CHASE2"/>
</dbReference>
<protein>
    <submittedName>
        <fullName evidence="3">CHASE2 domain-containing protein</fullName>
    </submittedName>
</protein>
<dbReference type="InterPro" id="IPR052020">
    <property type="entry name" value="Cyclic_di-GMP/3'3'-cGAMP_PDE"/>
</dbReference>
<dbReference type="RefSeq" id="WP_280602706.1">
    <property type="nucleotide sequence ID" value="NZ_JARXRN010000028.1"/>
</dbReference>
<proteinExistence type="predicted"/>
<keyword evidence="1" id="KW-0472">Membrane</keyword>
<dbReference type="Proteomes" id="UP001156831">
    <property type="component" value="Unassembled WGS sequence"/>
</dbReference>
<evidence type="ECO:0000256" key="1">
    <source>
        <dbReference type="SAM" id="Phobius"/>
    </source>
</evidence>
<dbReference type="InterPro" id="IPR006311">
    <property type="entry name" value="TAT_signal"/>
</dbReference>
<gene>
    <name evidence="3" type="ORF">QFW80_14585</name>
</gene>
<keyword evidence="4" id="KW-1185">Reference proteome</keyword>
<sequence length="716" mass="76127">MTSTRAISEALSRRQALAFTAAGLLLALALGLAGLFGAAPVERLDHRVFDALTAMTAAGEVAADTVVVDIDETSLAAVGQWPWPRYRLAALIERIAAARPAAIALDVLLPEADRASLDDIRRTFERDFGLEVAISGVPEGLLDNDGFLGGQMARFDVVGARYFYFDHATDAGRPSRPGVGFDGALDRLDLHDAPGVLDNLDAIAAQTRSSGFVNIRTDDDGLLRRLPLLIEHRGVVHPSLALAATMRALGVESGRVEAGRDGISIRVGDHAIPVGRDGSALLRFNGASSLYRSLPAVQVLSGAVDPDDLRDRIVFIGSSAVGLNDLHATALDRSFSGAKVQAVLAQNILDGRVVRVPAWGGWAAAALGLLLAALQCGLFAAGCRLAVLSAVTLVTAVVLGALARGSFVDSSAYVPIAAPLLVMGTVLLACFATRLAIHRHHASRWSRQLENARQVTIESMSAVAETRDPETGAHIKRTQHYVRAIARQLQRSGHYRDILGDDYVRLLFLSAPLHDIGKVGVPDHILLKPGPLTAQEWVLMRRHAEFGRQIILSTANRIEGDNFLTVASEIAATHHERWDGGGYPAGLAGQDIPLSGRIMAVADVYDALVNRRCYKAPFPHAQAMDMMRALRGSAFDPLVLDAFLAIEEEILRIVASFRDEDAQAAAAAAAGGADVASGAGLQQGAVGACSKPGSTAAADRCLRRECREVRSPALRE</sequence>
<accession>A0ABT6JM58</accession>
<name>A0ABT6JM58_9GAMM</name>
<dbReference type="EMBL" id="JARXRN010000028">
    <property type="protein sequence ID" value="MDH5831746.1"/>
    <property type="molecule type" value="Genomic_DNA"/>
</dbReference>
<dbReference type="CDD" id="cd00077">
    <property type="entry name" value="HDc"/>
    <property type="match status" value="1"/>
</dbReference>
<dbReference type="PROSITE" id="PS51318">
    <property type="entry name" value="TAT"/>
    <property type="match status" value="1"/>
</dbReference>
<dbReference type="Pfam" id="PF13487">
    <property type="entry name" value="HD_5"/>
    <property type="match status" value="1"/>
</dbReference>
<feature type="transmembrane region" description="Helical" evidence="1">
    <location>
        <begin position="413"/>
        <end position="437"/>
    </location>
</feature>
<organism evidence="3 4">
    <name type="scientific">Luteimonas rhizosphaericola</name>
    <dbReference type="NCBI Taxonomy" id="3042024"/>
    <lineage>
        <taxon>Bacteria</taxon>
        <taxon>Pseudomonadati</taxon>
        <taxon>Pseudomonadota</taxon>
        <taxon>Gammaproteobacteria</taxon>
        <taxon>Lysobacterales</taxon>
        <taxon>Lysobacteraceae</taxon>
        <taxon>Luteimonas</taxon>
    </lineage>
</organism>
<evidence type="ECO:0000313" key="3">
    <source>
        <dbReference type="EMBL" id="MDH5831746.1"/>
    </source>
</evidence>
<feature type="transmembrane region" description="Helical" evidence="1">
    <location>
        <begin position="387"/>
        <end position="407"/>
    </location>
</feature>
<dbReference type="Gene3D" id="1.10.3210.10">
    <property type="entry name" value="Hypothetical protein af1432"/>
    <property type="match status" value="1"/>
</dbReference>
<keyword evidence="1" id="KW-0812">Transmembrane</keyword>